<dbReference type="Proteomes" id="UP001500880">
    <property type="component" value="Unassembled WGS sequence"/>
</dbReference>
<dbReference type="RefSeq" id="WP_343838302.1">
    <property type="nucleotide sequence ID" value="NZ_BAAADO010000002.1"/>
</dbReference>
<evidence type="ECO:0000313" key="2">
    <source>
        <dbReference type="EMBL" id="GAA0486550.1"/>
    </source>
</evidence>
<dbReference type="EMBL" id="BAAADO010000002">
    <property type="protein sequence ID" value="GAA0486550.1"/>
    <property type="molecule type" value="Genomic_DNA"/>
</dbReference>
<protein>
    <submittedName>
        <fullName evidence="2">Glycosyltransferase family 4 protein</fullName>
    </submittedName>
</protein>
<dbReference type="PANTHER" id="PTHR12526:SF630">
    <property type="entry name" value="GLYCOSYLTRANSFERASE"/>
    <property type="match status" value="1"/>
</dbReference>
<dbReference type="CDD" id="cd03801">
    <property type="entry name" value="GT4_PimA-like"/>
    <property type="match status" value="1"/>
</dbReference>
<comment type="caution">
    <text evidence="2">The sequence shown here is derived from an EMBL/GenBank/DDBJ whole genome shotgun (WGS) entry which is preliminary data.</text>
</comment>
<dbReference type="SUPFAM" id="SSF53756">
    <property type="entry name" value="UDP-Glycosyltransferase/glycogen phosphorylase"/>
    <property type="match status" value="1"/>
</dbReference>
<sequence length="372" mass="42246">MSKENLKKKKKLIFIGPLPPPIHGESIALESLYKSNELHDLFNVRKIDTSKHTTDNAGVFTLSKTIMDMANIFRAFMSSLLYRNSIIYLSISQTKLGLFRDCIIIFLCKLFGNCKVITHLHGNNLANVIDETNGFLNKFISYTLKKVDIGIVLGKKLSKNYKGLVQKVKVVSNGIPFNFIKTDEIHSKPNKDFFSILYLSNLMEEKGYIDLIKATTELINEGYNLQLNLAGSIFNKEDFNEVLQYIENKKVDKYITYCGIKKGDEKKDLFLGADVMVLPTKYKVEGQPMSIIEGMAAGLPIISTNKGIIAELIAGCGYIIQPSVKDLKEAIKKLYNDKNEQLKLGKSSRDIYEHYYTEEKYIDSLIKTFQQI</sequence>
<keyword evidence="3" id="KW-1185">Reference proteome</keyword>
<reference evidence="2 3" key="1">
    <citation type="journal article" date="2019" name="Int. J. Syst. Evol. Microbiol.">
        <title>The Global Catalogue of Microorganisms (GCM) 10K type strain sequencing project: providing services to taxonomists for standard genome sequencing and annotation.</title>
        <authorList>
            <consortium name="The Broad Institute Genomics Platform"/>
            <consortium name="The Broad Institute Genome Sequencing Center for Infectious Disease"/>
            <person name="Wu L."/>
            <person name="Ma J."/>
        </authorList>
    </citation>
    <scope>NUCLEOTIDE SEQUENCE [LARGE SCALE GENOMIC DNA]</scope>
    <source>
        <strain evidence="2 3">JCM 12389</strain>
    </source>
</reference>
<dbReference type="InterPro" id="IPR001296">
    <property type="entry name" value="Glyco_trans_1"/>
</dbReference>
<dbReference type="Gene3D" id="3.40.50.2000">
    <property type="entry name" value="Glycogen Phosphorylase B"/>
    <property type="match status" value="2"/>
</dbReference>
<name>A0ABN1AYI8_9BACI</name>
<dbReference type="Pfam" id="PF00534">
    <property type="entry name" value="Glycos_transf_1"/>
    <property type="match status" value="1"/>
</dbReference>
<accession>A0ABN1AYI8</accession>
<proteinExistence type="predicted"/>
<organism evidence="2 3">
    <name type="scientific">Salinibacillus aidingensis</name>
    <dbReference type="NCBI Taxonomy" id="237684"/>
    <lineage>
        <taxon>Bacteria</taxon>
        <taxon>Bacillati</taxon>
        <taxon>Bacillota</taxon>
        <taxon>Bacilli</taxon>
        <taxon>Bacillales</taxon>
        <taxon>Bacillaceae</taxon>
        <taxon>Salinibacillus</taxon>
    </lineage>
</organism>
<dbReference type="PANTHER" id="PTHR12526">
    <property type="entry name" value="GLYCOSYLTRANSFERASE"/>
    <property type="match status" value="1"/>
</dbReference>
<feature type="domain" description="Glycosyl transferase family 1" evidence="1">
    <location>
        <begin position="188"/>
        <end position="349"/>
    </location>
</feature>
<gene>
    <name evidence="2" type="ORF">GCM10008986_09940</name>
</gene>
<evidence type="ECO:0000313" key="3">
    <source>
        <dbReference type="Proteomes" id="UP001500880"/>
    </source>
</evidence>
<evidence type="ECO:0000259" key="1">
    <source>
        <dbReference type="Pfam" id="PF00534"/>
    </source>
</evidence>